<feature type="chain" id="PRO_5012669227" description="DUF560 domain-containing protein" evidence="1">
    <location>
        <begin position="27"/>
        <end position="315"/>
    </location>
</feature>
<gene>
    <name evidence="2" type="ORF">AOC33_06845</name>
</gene>
<keyword evidence="3" id="KW-1185">Reference proteome</keyword>
<accession>A0A229FSV0</accession>
<dbReference type="RefSeq" id="WP_089516082.1">
    <property type="nucleotide sequence ID" value="NZ_NJGG01000002.1"/>
</dbReference>
<evidence type="ECO:0008006" key="4">
    <source>
        <dbReference type="Google" id="ProtNLM"/>
    </source>
</evidence>
<proteinExistence type="predicted"/>
<evidence type="ECO:0000256" key="1">
    <source>
        <dbReference type="SAM" id="SignalP"/>
    </source>
</evidence>
<dbReference type="AlphaFoldDB" id="A0A229FSV0"/>
<dbReference type="Proteomes" id="UP000215188">
    <property type="component" value="Unassembled WGS sequence"/>
</dbReference>
<protein>
    <recommendedName>
        <fullName evidence="4">DUF560 domain-containing protein</fullName>
    </recommendedName>
</protein>
<keyword evidence="1" id="KW-0732">Signal</keyword>
<evidence type="ECO:0000313" key="2">
    <source>
        <dbReference type="EMBL" id="OXL15024.1"/>
    </source>
</evidence>
<reference evidence="2 3" key="1">
    <citation type="submission" date="2017-06" db="EMBL/GenBank/DDBJ databases">
        <title>Reclassification of a Polynucleobacter cosmopolitanus strain isolated from tropical Lake Victoria as Polynucleobacter victoriensis comb. nov.</title>
        <authorList>
            <person name="Hahn M.W."/>
        </authorList>
    </citation>
    <scope>NUCLEOTIDE SEQUENCE [LARGE SCALE GENOMIC DNA]</scope>
    <source>
        <strain evidence="2 3">MWH-MoIso2</strain>
    </source>
</reference>
<dbReference type="OrthoDB" id="6675128at2"/>
<evidence type="ECO:0000313" key="3">
    <source>
        <dbReference type="Proteomes" id="UP000215188"/>
    </source>
</evidence>
<name>A0A229FSV0_9BURK</name>
<dbReference type="EMBL" id="NJGG01000002">
    <property type="protein sequence ID" value="OXL15024.1"/>
    <property type="molecule type" value="Genomic_DNA"/>
</dbReference>
<organism evidence="2 3">
    <name type="scientific">Polynucleobacter cosmopolitanus</name>
    <dbReference type="NCBI Taxonomy" id="351345"/>
    <lineage>
        <taxon>Bacteria</taxon>
        <taxon>Pseudomonadati</taxon>
        <taxon>Pseudomonadota</taxon>
        <taxon>Betaproteobacteria</taxon>
        <taxon>Burkholderiales</taxon>
        <taxon>Burkholderiaceae</taxon>
        <taxon>Polynucleobacter</taxon>
    </lineage>
</organism>
<sequence>MKNKLKTPALLCAMICAGLTPNLIHAQSNDSWGLLSPTISTYSDNDQFKAVKAGVGLLPLYKDGQHFTGIQALHHSYEQYEWKKDASQVSLVSESIDPKNGLGHKVNLGLNQLGNHSLVNADMNYAMSLREGTNAELFYNRDWVETRNSLDRGVKYDYYGGSLEQRLSERWTVIGLLGQHQFSDSNTRNHLRGKLIYDLLPDQGINLQLRHRQYRNSQQELNGNYFNPNKYEEQMVAVAMRQRVQGWMLSGLIGVGHQKVNDDPRTNTHLYELEADSPITKSIVFRSKLGYGQSATFNGSDYKFRYFNTSLMFRF</sequence>
<comment type="caution">
    <text evidence="2">The sequence shown here is derived from an EMBL/GenBank/DDBJ whole genome shotgun (WGS) entry which is preliminary data.</text>
</comment>
<feature type="signal peptide" evidence="1">
    <location>
        <begin position="1"/>
        <end position="26"/>
    </location>
</feature>